<gene>
    <name evidence="2" type="ORF">HH215_17560</name>
</gene>
<dbReference type="KEGG" id="cheb:HH215_17560"/>
<dbReference type="PROSITE" id="PS50851">
    <property type="entry name" value="CHEW"/>
    <property type="match status" value="1"/>
</dbReference>
<dbReference type="InterPro" id="IPR002545">
    <property type="entry name" value="CheW-lke_dom"/>
</dbReference>
<dbReference type="AlphaFoldDB" id="A0A7Z2VKA4"/>
<accession>A0A7Z2VKA4</accession>
<reference evidence="2 3" key="1">
    <citation type="submission" date="2020-04" db="EMBL/GenBank/DDBJ databases">
        <title>Genome sequencing of novel species.</title>
        <authorList>
            <person name="Heo J."/>
            <person name="Kim S.-J."/>
            <person name="Kim J.-S."/>
            <person name="Hong S.-B."/>
            <person name="Kwon S.-W."/>
        </authorList>
    </citation>
    <scope>NUCLEOTIDE SEQUENCE [LARGE SCALE GENOMIC DNA]</scope>
    <source>
        <strain evidence="2 3">MFER-1</strain>
    </source>
</reference>
<dbReference type="PANTHER" id="PTHR22617:SF23">
    <property type="entry name" value="CHEMOTAXIS PROTEIN CHEW"/>
    <property type="match status" value="1"/>
</dbReference>
<dbReference type="Pfam" id="PF01584">
    <property type="entry name" value="CheW"/>
    <property type="match status" value="1"/>
</dbReference>
<evidence type="ECO:0000313" key="3">
    <source>
        <dbReference type="Proteomes" id="UP000502248"/>
    </source>
</evidence>
<dbReference type="EMBL" id="CP051680">
    <property type="protein sequence ID" value="QJD84813.1"/>
    <property type="molecule type" value="Genomic_DNA"/>
</dbReference>
<evidence type="ECO:0000259" key="1">
    <source>
        <dbReference type="PROSITE" id="PS50851"/>
    </source>
</evidence>
<dbReference type="Gene3D" id="2.30.30.40">
    <property type="entry name" value="SH3 Domains"/>
    <property type="match status" value="1"/>
</dbReference>
<dbReference type="SUPFAM" id="SSF50341">
    <property type="entry name" value="CheW-like"/>
    <property type="match status" value="1"/>
</dbReference>
<dbReference type="Proteomes" id="UP000502248">
    <property type="component" value="Chromosome"/>
</dbReference>
<keyword evidence="3" id="KW-1185">Reference proteome</keyword>
<dbReference type="RefSeq" id="WP_169281093.1">
    <property type="nucleotide sequence ID" value="NZ_CP051680.1"/>
</dbReference>
<proteinExistence type="predicted"/>
<name>A0A7Z2VKA4_9BACL</name>
<dbReference type="GO" id="GO:0006935">
    <property type="term" value="P:chemotaxis"/>
    <property type="evidence" value="ECO:0007669"/>
    <property type="project" value="InterPro"/>
</dbReference>
<dbReference type="GO" id="GO:0007165">
    <property type="term" value="P:signal transduction"/>
    <property type="evidence" value="ECO:0007669"/>
    <property type="project" value="InterPro"/>
</dbReference>
<dbReference type="PANTHER" id="PTHR22617">
    <property type="entry name" value="CHEMOTAXIS SENSOR HISTIDINE KINASE-RELATED"/>
    <property type="match status" value="1"/>
</dbReference>
<protein>
    <recommendedName>
        <fullName evidence="1">CheW-like domain-containing protein</fullName>
    </recommendedName>
</protein>
<evidence type="ECO:0000313" key="2">
    <source>
        <dbReference type="EMBL" id="QJD84813.1"/>
    </source>
</evidence>
<sequence>MNAGGNNIGLLVDSVTEVFNMPEDQVERTPEAIKNVASEFIRGIFKRDEELTVLLRTDKLLAANGFKLG</sequence>
<dbReference type="GO" id="GO:0005829">
    <property type="term" value="C:cytosol"/>
    <property type="evidence" value="ECO:0007669"/>
    <property type="project" value="TreeGrafter"/>
</dbReference>
<organism evidence="2 3">
    <name type="scientific">Cohnella herbarum</name>
    <dbReference type="NCBI Taxonomy" id="2728023"/>
    <lineage>
        <taxon>Bacteria</taxon>
        <taxon>Bacillati</taxon>
        <taxon>Bacillota</taxon>
        <taxon>Bacilli</taxon>
        <taxon>Bacillales</taxon>
        <taxon>Paenibacillaceae</taxon>
        <taxon>Cohnella</taxon>
    </lineage>
</organism>
<dbReference type="InterPro" id="IPR036061">
    <property type="entry name" value="CheW-like_dom_sf"/>
</dbReference>
<dbReference type="InterPro" id="IPR039315">
    <property type="entry name" value="CheW"/>
</dbReference>
<feature type="domain" description="CheW-like" evidence="1">
    <location>
        <begin position="1"/>
        <end position="66"/>
    </location>
</feature>